<feature type="region of interest" description="Disordered" evidence="1">
    <location>
        <begin position="60"/>
        <end position="86"/>
    </location>
</feature>
<evidence type="ECO:0000256" key="2">
    <source>
        <dbReference type="SAM" id="Phobius"/>
    </source>
</evidence>
<protein>
    <submittedName>
        <fullName evidence="3">Uncharacterized protein</fullName>
    </submittedName>
</protein>
<accession>A0AAD9M261</accession>
<feature type="region of interest" description="Disordered" evidence="1">
    <location>
        <begin position="127"/>
        <end position="147"/>
    </location>
</feature>
<name>A0AAD9M261_9PEZI</name>
<dbReference type="Proteomes" id="UP001232148">
    <property type="component" value="Unassembled WGS sequence"/>
</dbReference>
<evidence type="ECO:0000313" key="3">
    <source>
        <dbReference type="EMBL" id="KAK2030164.1"/>
    </source>
</evidence>
<dbReference type="EMBL" id="MU842854">
    <property type="protein sequence ID" value="KAK2030164.1"/>
    <property type="molecule type" value="Genomic_DNA"/>
</dbReference>
<feature type="compositionally biased region" description="Pro residues" evidence="1">
    <location>
        <begin position="133"/>
        <end position="147"/>
    </location>
</feature>
<comment type="caution">
    <text evidence="3">The sequence shown here is derived from an EMBL/GenBank/DDBJ whole genome shotgun (WGS) entry which is preliminary data.</text>
</comment>
<keyword evidence="2" id="KW-1133">Transmembrane helix</keyword>
<keyword evidence="2" id="KW-0812">Transmembrane</keyword>
<sequence length="147" mass="16833">MRRHGARHRPLPTRSSPRCRDFKSPFPLSWLVVHAVVAGRQGGEEKAWNWGVPIFNPPPSKTSEFTVHPPVPNTTSPRRRRREGGRPRPCCLCLVLSALPSLAWFFWFFFCPPEKHALPCQPLRLPSTEYHPPRPPPVLPTKPRPRA</sequence>
<reference evidence="3" key="1">
    <citation type="submission" date="2021-06" db="EMBL/GenBank/DDBJ databases">
        <title>Comparative genomics, transcriptomics and evolutionary studies reveal genomic signatures of adaptation to plant cell wall in hemibiotrophic fungi.</title>
        <authorList>
            <consortium name="DOE Joint Genome Institute"/>
            <person name="Baroncelli R."/>
            <person name="Diaz J.F."/>
            <person name="Benocci T."/>
            <person name="Peng M."/>
            <person name="Battaglia E."/>
            <person name="Haridas S."/>
            <person name="Andreopoulos W."/>
            <person name="Labutti K."/>
            <person name="Pangilinan J."/>
            <person name="Floch G.L."/>
            <person name="Makela M.R."/>
            <person name="Henrissat B."/>
            <person name="Grigoriev I.V."/>
            <person name="Crouch J.A."/>
            <person name="De Vries R.P."/>
            <person name="Sukno S.A."/>
            <person name="Thon M.R."/>
        </authorList>
    </citation>
    <scope>NUCLEOTIDE SEQUENCE</scope>
    <source>
        <strain evidence="3">MAFF235873</strain>
    </source>
</reference>
<proteinExistence type="predicted"/>
<dbReference type="AlphaFoldDB" id="A0AAD9M261"/>
<keyword evidence="2" id="KW-0472">Membrane</keyword>
<evidence type="ECO:0000256" key="1">
    <source>
        <dbReference type="SAM" id="MobiDB-lite"/>
    </source>
</evidence>
<organism evidence="3 4">
    <name type="scientific">Colletotrichum zoysiae</name>
    <dbReference type="NCBI Taxonomy" id="1216348"/>
    <lineage>
        <taxon>Eukaryota</taxon>
        <taxon>Fungi</taxon>
        <taxon>Dikarya</taxon>
        <taxon>Ascomycota</taxon>
        <taxon>Pezizomycotina</taxon>
        <taxon>Sordariomycetes</taxon>
        <taxon>Hypocreomycetidae</taxon>
        <taxon>Glomerellales</taxon>
        <taxon>Glomerellaceae</taxon>
        <taxon>Colletotrichum</taxon>
        <taxon>Colletotrichum graminicola species complex</taxon>
    </lineage>
</organism>
<keyword evidence="4" id="KW-1185">Reference proteome</keyword>
<evidence type="ECO:0000313" key="4">
    <source>
        <dbReference type="Proteomes" id="UP001232148"/>
    </source>
</evidence>
<feature type="transmembrane region" description="Helical" evidence="2">
    <location>
        <begin position="89"/>
        <end position="110"/>
    </location>
</feature>
<gene>
    <name evidence="3" type="ORF">LX32DRAFT_332702</name>
</gene>